<evidence type="ECO:0000256" key="1">
    <source>
        <dbReference type="SAM" id="MobiDB-lite"/>
    </source>
</evidence>
<feature type="region of interest" description="Disordered" evidence="1">
    <location>
        <begin position="1"/>
        <end position="29"/>
    </location>
</feature>
<sequence>MDRFIIRQKKTENTVNRRDEETTETSTSEELVENIIREVVKNKENENGELEETVYSFSEDEVEDQTSDSGEEERENTSRKIDGNSIGHWLTK</sequence>
<dbReference type="AlphaFoldDB" id="A0AAV8WXF6"/>
<protein>
    <submittedName>
        <fullName evidence="2">Uncharacterized protein</fullName>
    </submittedName>
</protein>
<feature type="compositionally biased region" description="Basic and acidic residues" evidence="1">
    <location>
        <begin position="1"/>
        <end position="20"/>
    </location>
</feature>
<gene>
    <name evidence="2" type="ORF">NQ314_016915</name>
</gene>
<feature type="compositionally biased region" description="Acidic residues" evidence="1">
    <location>
        <begin position="47"/>
        <end position="74"/>
    </location>
</feature>
<feature type="region of interest" description="Disordered" evidence="1">
    <location>
        <begin position="43"/>
        <end position="92"/>
    </location>
</feature>
<reference evidence="2" key="1">
    <citation type="journal article" date="2023" name="Insect Mol. Biol.">
        <title>Genome sequencing provides insights into the evolution of gene families encoding plant cell wall-degrading enzymes in longhorned beetles.</title>
        <authorList>
            <person name="Shin N.R."/>
            <person name="Okamura Y."/>
            <person name="Kirsch R."/>
            <person name="Pauchet Y."/>
        </authorList>
    </citation>
    <scope>NUCLEOTIDE SEQUENCE</scope>
    <source>
        <strain evidence="2">RBIC_L_NR</strain>
    </source>
</reference>
<dbReference type="Proteomes" id="UP001162156">
    <property type="component" value="Unassembled WGS sequence"/>
</dbReference>
<organism evidence="2 3">
    <name type="scientific">Rhamnusium bicolor</name>
    <dbReference type="NCBI Taxonomy" id="1586634"/>
    <lineage>
        <taxon>Eukaryota</taxon>
        <taxon>Metazoa</taxon>
        <taxon>Ecdysozoa</taxon>
        <taxon>Arthropoda</taxon>
        <taxon>Hexapoda</taxon>
        <taxon>Insecta</taxon>
        <taxon>Pterygota</taxon>
        <taxon>Neoptera</taxon>
        <taxon>Endopterygota</taxon>
        <taxon>Coleoptera</taxon>
        <taxon>Polyphaga</taxon>
        <taxon>Cucujiformia</taxon>
        <taxon>Chrysomeloidea</taxon>
        <taxon>Cerambycidae</taxon>
        <taxon>Lepturinae</taxon>
        <taxon>Rhagiini</taxon>
        <taxon>Rhamnusium</taxon>
    </lineage>
</organism>
<proteinExistence type="predicted"/>
<accession>A0AAV8WXF6</accession>
<dbReference type="EMBL" id="JANEYF010004703">
    <property type="protein sequence ID" value="KAJ8930296.1"/>
    <property type="molecule type" value="Genomic_DNA"/>
</dbReference>
<evidence type="ECO:0000313" key="2">
    <source>
        <dbReference type="EMBL" id="KAJ8930296.1"/>
    </source>
</evidence>
<comment type="caution">
    <text evidence="2">The sequence shown here is derived from an EMBL/GenBank/DDBJ whole genome shotgun (WGS) entry which is preliminary data.</text>
</comment>
<name>A0AAV8WXF6_9CUCU</name>
<evidence type="ECO:0000313" key="3">
    <source>
        <dbReference type="Proteomes" id="UP001162156"/>
    </source>
</evidence>
<keyword evidence="3" id="KW-1185">Reference proteome</keyword>